<reference evidence="1 2" key="2">
    <citation type="journal article" date="2021" name="Genomics">
        <title>High-quality reference genome for Clonorchis sinensis.</title>
        <authorList>
            <person name="Young N.D."/>
            <person name="Stroehlein A.J."/>
            <person name="Kinkar L."/>
            <person name="Wang T."/>
            <person name="Sohn W.M."/>
            <person name="Chang B.C.H."/>
            <person name="Kaur P."/>
            <person name="Weisz D."/>
            <person name="Dudchenko O."/>
            <person name="Aiden E.L."/>
            <person name="Korhonen P.K."/>
            <person name="Gasser R.B."/>
        </authorList>
    </citation>
    <scope>NUCLEOTIDE SEQUENCE [LARGE SCALE GENOMIC DNA]</scope>
    <source>
        <strain evidence="1">Cs-k2</strain>
    </source>
</reference>
<evidence type="ECO:0000313" key="2">
    <source>
        <dbReference type="Proteomes" id="UP000286415"/>
    </source>
</evidence>
<sequence length="100" mass="11250">MCSGFSVGALTRYNHELKRHSTQPHSYRYGIRPNDAWLQFKLIMREGDCSRLGLPGSIPALMLPSGGMAARHRKGVTAERFSSETSVVRELKVSQILYLK</sequence>
<dbReference type="InParanoid" id="A0A419PYW2"/>
<proteinExistence type="predicted"/>
<organism evidence="1 2">
    <name type="scientific">Clonorchis sinensis</name>
    <name type="common">Chinese liver fluke</name>
    <dbReference type="NCBI Taxonomy" id="79923"/>
    <lineage>
        <taxon>Eukaryota</taxon>
        <taxon>Metazoa</taxon>
        <taxon>Spiralia</taxon>
        <taxon>Lophotrochozoa</taxon>
        <taxon>Platyhelminthes</taxon>
        <taxon>Trematoda</taxon>
        <taxon>Digenea</taxon>
        <taxon>Opisthorchiida</taxon>
        <taxon>Opisthorchiata</taxon>
        <taxon>Opisthorchiidae</taxon>
        <taxon>Clonorchis</taxon>
    </lineage>
</organism>
<dbReference type="AlphaFoldDB" id="A0A419PYW2"/>
<protein>
    <submittedName>
        <fullName evidence="1">Uncharacterized protein</fullName>
    </submittedName>
</protein>
<name>A0A419PYW2_CLOSI</name>
<accession>A0A419PYW2</accession>
<comment type="caution">
    <text evidence="1">The sequence shown here is derived from an EMBL/GenBank/DDBJ whole genome shotgun (WGS) entry which is preliminary data.</text>
</comment>
<dbReference type="EMBL" id="NIRI02000042">
    <property type="protein sequence ID" value="KAG5452175.1"/>
    <property type="molecule type" value="Genomic_DNA"/>
</dbReference>
<keyword evidence="2" id="KW-1185">Reference proteome</keyword>
<gene>
    <name evidence="1" type="ORF">CSKR_111495</name>
</gene>
<reference evidence="1 2" key="1">
    <citation type="journal article" date="2018" name="Biotechnol. Adv.">
        <title>Improved genomic resources and new bioinformatic workflow for the carcinogenic parasite Clonorchis sinensis: Biotechnological implications.</title>
        <authorList>
            <person name="Wang D."/>
            <person name="Korhonen P.K."/>
            <person name="Gasser R.B."/>
            <person name="Young N.D."/>
        </authorList>
    </citation>
    <scope>NUCLEOTIDE SEQUENCE [LARGE SCALE GENOMIC DNA]</scope>
    <source>
        <strain evidence="1">Cs-k2</strain>
    </source>
</reference>
<dbReference type="Proteomes" id="UP000286415">
    <property type="component" value="Unassembled WGS sequence"/>
</dbReference>
<evidence type="ECO:0000313" key="1">
    <source>
        <dbReference type="EMBL" id="KAG5452175.1"/>
    </source>
</evidence>